<evidence type="ECO:0000313" key="2">
    <source>
        <dbReference type="Proteomes" id="UP001189429"/>
    </source>
</evidence>
<accession>A0ABN9X4M1</accession>
<keyword evidence="2" id="KW-1185">Reference proteome</keyword>
<dbReference type="Proteomes" id="UP001189429">
    <property type="component" value="Unassembled WGS sequence"/>
</dbReference>
<evidence type="ECO:0000313" key="1">
    <source>
        <dbReference type="EMBL" id="CAK0894287.1"/>
    </source>
</evidence>
<comment type="caution">
    <text evidence="1">The sequence shown here is derived from an EMBL/GenBank/DDBJ whole genome shotgun (WGS) entry which is preliminary data.</text>
</comment>
<dbReference type="EMBL" id="CAUYUJ010019875">
    <property type="protein sequence ID" value="CAK0894287.1"/>
    <property type="molecule type" value="Genomic_DNA"/>
</dbReference>
<name>A0ABN9X4M1_9DINO</name>
<protein>
    <submittedName>
        <fullName evidence="1">Uncharacterized protein</fullName>
    </submittedName>
</protein>
<organism evidence="1 2">
    <name type="scientific">Prorocentrum cordatum</name>
    <dbReference type="NCBI Taxonomy" id="2364126"/>
    <lineage>
        <taxon>Eukaryota</taxon>
        <taxon>Sar</taxon>
        <taxon>Alveolata</taxon>
        <taxon>Dinophyceae</taxon>
        <taxon>Prorocentrales</taxon>
        <taxon>Prorocentraceae</taxon>
        <taxon>Prorocentrum</taxon>
    </lineage>
</organism>
<gene>
    <name evidence="1" type="ORF">PCOR1329_LOCUS73366</name>
</gene>
<sequence>MRSTLAGQAVAQDFGNDSASYVVKVLADMLGDRAHGPFPPVFEAIIVADCKSMRFALRHLIPCTVGRKDRHRRHFHQRSQMPVESFRRVLTNHMIADGATKEELKRRGQLT</sequence>
<reference evidence="1" key="1">
    <citation type="submission" date="2023-10" db="EMBL/GenBank/DDBJ databases">
        <authorList>
            <person name="Chen Y."/>
            <person name="Shah S."/>
            <person name="Dougan E. K."/>
            <person name="Thang M."/>
            <person name="Chan C."/>
        </authorList>
    </citation>
    <scope>NUCLEOTIDE SEQUENCE [LARGE SCALE GENOMIC DNA]</scope>
</reference>
<proteinExistence type="predicted"/>